<feature type="region of interest" description="Disordered" evidence="1">
    <location>
        <begin position="50"/>
        <end position="90"/>
    </location>
</feature>
<dbReference type="EMBL" id="BLXT01007365">
    <property type="protein sequence ID" value="GFO38933.1"/>
    <property type="molecule type" value="Genomic_DNA"/>
</dbReference>
<gene>
    <name evidence="2" type="ORF">PoB_006543800</name>
</gene>
<comment type="caution">
    <text evidence="2">The sequence shown here is derived from an EMBL/GenBank/DDBJ whole genome shotgun (WGS) entry which is preliminary data.</text>
</comment>
<proteinExistence type="predicted"/>
<evidence type="ECO:0000256" key="1">
    <source>
        <dbReference type="SAM" id="MobiDB-lite"/>
    </source>
</evidence>
<reference evidence="2 3" key="1">
    <citation type="journal article" date="2021" name="Elife">
        <title>Chloroplast acquisition without the gene transfer in kleptoplastic sea slugs, Plakobranchus ocellatus.</title>
        <authorList>
            <person name="Maeda T."/>
            <person name="Takahashi S."/>
            <person name="Yoshida T."/>
            <person name="Shimamura S."/>
            <person name="Takaki Y."/>
            <person name="Nagai Y."/>
            <person name="Toyoda A."/>
            <person name="Suzuki Y."/>
            <person name="Arimoto A."/>
            <person name="Ishii H."/>
            <person name="Satoh N."/>
            <person name="Nishiyama T."/>
            <person name="Hasebe M."/>
            <person name="Maruyama T."/>
            <person name="Minagawa J."/>
            <person name="Obokata J."/>
            <person name="Shigenobu S."/>
        </authorList>
    </citation>
    <scope>NUCLEOTIDE SEQUENCE [LARGE SCALE GENOMIC DNA]</scope>
</reference>
<protein>
    <submittedName>
        <fullName evidence="2">Uncharacterized protein</fullName>
    </submittedName>
</protein>
<accession>A0AAV4D4I9</accession>
<dbReference type="Proteomes" id="UP000735302">
    <property type="component" value="Unassembled WGS sequence"/>
</dbReference>
<keyword evidence="3" id="KW-1185">Reference proteome</keyword>
<sequence length="126" mass="13151">MAIFMLGRSANPHKLRTYRLGYARRSEDLVMPAPLCGLVMCLIYMEMTPVSSDSKSSSSSSSSSNSSSSSSSSSSSNSSSSSSSNSSGHGLCVSSAPRFYSSKLAQPPLPNPAQPGPVLVQNCLHP</sequence>
<name>A0AAV4D4I9_9GAST</name>
<feature type="compositionally biased region" description="Low complexity" evidence="1">
    <location>
        <begin position="51"/>
        <end position="87"/>
    </location>
</feature>
<dbReference type="AlphaFoldDB" id="A0AAV4D4I9"/>
<organism evidence="2 3">
    <name type="scientific">Plakobranchus ocellatus</name>
    <dbReference type="NCBI Taxonomy" id="259542"/>
    <lineage>
        <taxon>Eukaryota</taxon>
        <taxon>Metazoa</taxon>
        <taxon>Spiralia</taxon>
        <taxon>Lophotrochozoa</taxon>
        <taxon>Mollusca</taxon>
        <taxon>Gastropoda</taxon>
        <taxon>Heterobranchia</taxon>
        <taxon>Euthyneura</taxon>
        <taxon>Panpulmonata</taxon>
        <taxon>Sacoglossa</taxon>
        <taxon>Placobranchoidea</taxon>
        <taxon>Plakobranchidae</taxon>
        <taxon>Plakobranchus</taxon>
    </lineage>
</organism>
<evidence type="ECO:0000313" key="3">
    <source>
        <dbReference type="Proteomes" id="UP000735302"/>
    </source>
</evidence>
<evidence type="ECO:0000313" key="2">
    <source>
        <dbReference type="EMBL" id="GFO38933.1"/>
    </source>
</evidence>